<feature type="transmembrane region" description="Helical" evidence="9">
    <location>
        <begin position="116"/>
        <end position="138"/>
    </location>
</feature>
<feature type="transmembrane region" description="Helical" evidence="9">
    <location>
        <begin position="83"/>
        <end position="104"/>
    </location>
</feature>
<keyword evidence="12" id="KW-1185">Reference proteome</keyword>
<evidence type="ECO:0000256" key="8">
    <source>
        <dbReference type="ARBA" id="ARBA00038435"/>
    </source>
</evidence>
<dbReference type="PANTHER" id="PTHR33451">
    <property type="entry name" value="MALATE-2H(+)/NA(+)-LACTATE ANTIPORTER"/>
    <property type="match status" value="1"/>
</dbReference>
<dbReference type="AlphaFoldDB" id="A0A0B3YUJ5"/>
<evidence type="ECO:0000256" key="3">
    <source>
        <dbReference type="ARBA" id="ARBA00022449"/>
    </source>
</evidence>
<keyword evidence="3" id="KW-0050">Antiport</keyword>
<evidence type="ECO:0000256" key="4">
    <source>
        <dbReference type="ARBA" id="ARBA00022475"/>
    </source>
</evidence>
<keyword evidence="5 9" id="KW-0812">Transmembrane</keyword>
<dbReference type="InterPro" id="IPR052180">
    <property type="entry name" value="NhaC_Na-H+_Antiporter"/>
</dbReference>
<evidence type="ECO:0000256" key="7">
    <source>
        <dbReference type="ARBA" id="ARBA00023136"/>
    </source>
</evidence>
<name>A0A0B3YUJ5_9ALTE</name>
<comment type="subcellular location">
    <subcellularLocation>
        <location evidence="1">Cell membrane</location>
        <topology evidence="1">Multi-pass membrane protein</topology>
    </subcellularLocation>
</comment>
<feature type="transmembrane region" description="Helical" evidence="9">
    <location>
        <begin position="296"/>
        <end position="320"/>
    </location>
</feature>
<gene>
    <name evidence="11" type="ORF">RJ41_18230</name>
</gene>
<dbReference type="PANTHER" id="PTHR33451:SF5">
    <property type="entry name" value="NA+_H+ ANTIPORTER"/>
    <property type="match status" value="1"/>
</dbReference>
<evidence type="ECO:0000256" key="2">
    <source>
        <dbReference type="ARBA" id="ARBA00022448"/>
    </source>
</evidence>
<comment type="caution">
    <text evidence="11">The sequence shown here is derived from an EMBL/GenBank/DDBJ whole genome shotgun (WGS) entry which is preliminary data.</text>
</comment>
<feature type="domain" description="Na+/H+ antiporter NhaC-like C-terminal" evidence="10">
    <location>
        <begin position="24"/>
        <end position="221"/>
    </location>
</feature>
<comment type="similarity">
    <text evidence="8">Belongs to the NhaC Na(+)/H(+) (TC 2.A.35) antiporter family.</text>
</comment>
<feature type="transmembrane region" description="Helical" evidence="9">
    <location>
        <begin position="243"/>
        <end position="276"/>
    </location>
</feature>
<organism evidence="11 12">
    <name type="scientific">Alteromonas marina</name>
    <dbReference type="NCBI Taxonomy" id="203795"/>
    <lineage>
        <taxon>Bacteria</taxon>
        <taxon>Pseudomonadati</taxon>
        <taxon>Pseudomonadota</taxon>
        <taxon>Gammaproteobacteria</taxon>
        <taxon>Alteromonadales</taxon>
        <taxon>Alteromonadaceae</taxon>
        <taxon>Alteromonas/Salinimonas group</taxon>
        <taxon>Alteromonas</taxon>
    </lineage>
</organism>
<evidence type="ECO:0000313" key="12">
    <source>
        <dbReference type="Proteomes" id="UP000031197"/>
    </source>
</evidence>
<proteinExistence type="inferred from homology"/>
<keyword evidence="4" id="KW-1003">Cell membrane</keyword>
<dbReference type="OrthoDB" id="9790605at2"/>
<dbReference type="GO" id="GO:0005886">
    <property type="term" value="C:plasma membrane"/>
    <property type="evidence" value="ECO:0007669"/>
    <property type="project" value="UniProtKB-SubCell"/>
</dbReference>
<evidence type="ECO:0000256" key="6">
    <source>
        <dbReference type="ARBA" id="ARBA00022989"/>
    </source>
</evidence>
<evidence type="ECO:0000256" key="1">
    <source>
        <dbReference type="ARBA" id="ARBA00004651"/>
    </source>
</evidence>
<dbReference type="InterPro" id="IPR018461">
    <property type="entry name" value="Na/H_Antiport_NhaC-like_C"/>
</dbReference>
<feature type="transmembrane region" description="Helical" evidence="9">
    <location>
        <begin position="40"/>
        <end position="62"/>
    </location>
</feature>
<evidence type="ECO:0000259" key="10">
    <source>
        <dbReference type="Pfam" id="PF03553"/>
    </source>
</evidence>
<protein>
    <submittedName>
        <fullName evidence="11">Sodium:proton antiporter</fullName>
    </submittedName>
</protein>
<dbReference type="RefSeq" id="WP_039223884.1">
    <property type="nucleotide sequence ID" value="NZ_JWLW01000067.1"/>
</dbReference>
<dbReference type="Pfam" id="PF03553">
    <property type="entry name" value="Na_H_antiporter"/>
    <property type="match status" value="2"/>
</dbReference>
<feature type="transmembrane region" description="Helical" evidence="9">
    <location>
        <begin position="416"/>
        <end position="433"/>
    </location>
</feature>
<feature type="transmembrane region" description="Helical" evidence="9">
    <location>
        <begin position="203"/>
        <end position="222"/>
    </location>
</feature>
<feature type="domain" description="Na+/H+ antiporter NhaC-like C-terminal" evidence="10">
    <location>
        <begin position="246"/>
        <end position="432"/>
    </location>
</feature>
<feature type="transmembrane region" description="Helical" evidence="9">
    <location>
        <begin position="390"/>
        <end position="410"/>
    </location>
</feature>
<reference evidence="11 12" key="1">
    <citation type="submission" date="2014-12" db="EMBL/GenBank/DDBJ databases">
        <title>Genome sequencing of Alteromonas marina AD001.</title>
        <authorList>
            <person name="Adrian T.G.S."/>
            <person name="Chan K.G."/>
        </authorList>
    </citation>
    <scope>NUCLEOTIDE SEQUENCE [LARGE SCALE GENOMIC DNA]</scope>
    <source>
        <strain evidence="11 12">AD001</strain>
    </source>
</reference>
<keyword evidence="6 9" id="KW-1133">Transmembrane helix</keyword>
<evidence type="ECO:0000313" key="11">
    <source>
        <dbReference type="EMBL" id="KHT44166.1"/>
    </source>
</evidence>
<keyword evidence="7 9" id="KW-0472">Membrane</keyword>
<feature type="transmembrane region" description="Helical" evidence="9">
    <location>
        <begin position="12"/>
        <end position="34"/>
    </location>
</feature>
<accession>A0A0B3YUJ5</accession>
<evidence type="ECO:0000256" key="5">
    <source>
        <dbReference type="ARBA" id="ARBA00022692"/>
    </source>
</evidence>
<dbReference type="EMBL" id="JWLW01000067">
    <property type="protein sequence ID" value="KHT44166.1"/>
    <property type="molecule type" value="Genomic_DNA"/>
</dbReference>
<evidence type="ECO:0000256" key="9">
    <source>
        <dbReference type="SAM" id="Phobius"/>
    </source>
</evidence>
<sequence length="448" mass="47226">MHENNDIAPNSIAPNPLGLTPILLFVILVVVTGITTNDITAMPILVAFFISAGYGLCLNPKGKKVSFSEKVQTFCKGGGDKNIILLVLIFLLAGAFYAVTIDIGARDATVNMALQFVPSALILPGLFLICCFISFSMGTSMGTITALSPIGAGLATSLGLPVEMALGIVVGGAMFGDNLSFVSDTTIAATRTQGVQLKDKFKANLMVAVPACIVTMALLLMVDVDTSGIVEGGSYDFWRIVPYLCIIAFALTGFNVISVLAVGIASACVVGLLQGSFTPLSMMQSIQKGMGWMQDLAMIAITIGGIVALMHANGGITWLIERLTRKVTSKKGAEFSIAGLVSFLDITTANNTIAIVTAGPIAKDLNEKYGVDPRRTASLLDIFSCSFQGLVPYGAQLLSAAAVVGISPLAITPYCWYPMLIFVFGVAAIWFGFPRFKTPQDDELTQSA</sequence>
<dbReference type="GO" id="GO:0015297">
    <property type="term" value="F:antiporter activity"/>
    <property type="evidence" value="ECO:0007669"/>
    <property type="project" value="UniProtKB-KW"/>
</dbReference>
<dbReference type="Proteomes" id="UP000031197">
    <property type="component" value="Unassembled WGS sequence"/>
</dbReference>
<keyword evidence="2" id="KW-0813">Transport</keyword>